<keyword evidence="1" id="KW-0677">Repeat</keyword>
<dbReference type="SMART" id="SM00248">
    <property type="entry name" value="ANK"/>
    <property type="match status" value="6"/>
</dbReference>
<organism evidence="4 5">
    <name type="scientific">endosymbiont of Escarpia spicata</name>
    <dbReference type="NCBI Taxonomy" id="2200908"/>
    <lineage>
        <taxon>Bacteria</taxon>
        <taxon>Pseudomonadati</taxon>
        <taxon>Pseudomonadota</taxon>
        <taxon>Gammaproteobacteria</taxon>
        <taxon>sulfur-oxidizing symbionts</taxon>
    </lineage>
</organism>
<dbReference type="PANTHER" id="PTHR24180">
    <property type="entry name" value="CYCLIN-DEPENDENT KINASE INHIBITOR 2C-RELATED"/>
    <property type="match status" value="1"/>
</dbReference>
<dbReference type="PROSITE" id="PS50088">
    <property type="entry name" value="ANK_REPEAT"/>
    <property type="match status" value="4"/>
</dbReference>
<evidence type="ECO:0000256" key="1">
    <source>
        <dbReference type="ARBA" id="ARBA00022737"/>
    </source>
</evidence>
<dbReference type="InterPro" id="IPR051637">
    <property type="entry name" value="Ank_repeat_dom-contain_49"/>
</dbReference>
<proteinExistence type="predicted"/>
<feature type="repeat" description="ANK" evidence="3">
    <location>
        <begin position="163"/>
        <end position="202"/>
    </location>
</feature>
<gene>
    <name evidence="4" type="ORF">DIZ78_16645</name>
</gene>
<dbReference type="Gene3D" id="1.25.40.20">
    <property type="entry name" value="Ankyrin repeat-containing domain"/>
    <property type="match status" value="2"/>
</dbReference>
<protein>
    <submittedName>
        <fullName evidence="4">Uncharacterized protein</fullName>
    </submittedName>
</protein>
<dbReference type="SUPFAM" id="SSF48403">
    <property type="entry name" value="Ankyrin repeat"/>
    <property type="match status" value="1"/>
</dbReference>
<accession>A0A370DD11</accession>
<dbReference type="EMBL" id="QFXE01000021">
    <property type="protein sequence ID" value="RDH82056.1"/>
    <property type="molecule type" value="Genomic_DNA"/>
</dbReference>
<keyword evidence="2 3" id="KW-0040">ANK repeat</keyword>
<evidence type="ECO:0000256" key="3">
    <source>
        <dbReference type="PROSITE-ProRule" id="PRU00023"/>
    </source>
</evidence>
<evidence type="ECO:0000313" key="4">
    <source>
        <dbReference type="EMBL" id="RDH82056.1"/>
    </source>
</evidence>
<dbReference type="InterPro" id="IPR036770">
    <property type="entry name" value="Ankyrin_rpt-contain_sf"/>
</dbReference>
<dbReference type="PROSITE" id="PS50297">
    <property type="entry name" value="ANK_REP_REGION"/>
    <property type="match status" value="1"/>
</dbReference>
<dbReference type="PANTHER" id="PTHR24180:SF45">
    <property type="entry name" value="POLY [ADP-RIBOSE] POLYMERASE TANKYRASE"/>
    <property type="match status" value="1"/>
</dbReference>
<evidence type="ECO:0000256" key="2">
    <source>
        <dbReference type="ARBA" id="ARBA00023043"/>
    </source>
</evidence>
<name>A0A370DD11_9GAMM</name>
<feature type="repeat" description="ANK" evidence="3">
    <location>
        <begin position="98"/>
        <end position="130"/>
    </location>
</feature>
<dbReference type="AlphaFoldDB" id="A0A370DD11"/>
<sequence length="314" mass="35483">MSFWGKLFRRRARGADVVANTSNNINVRKDAIKRITDQSVLADFAENMDDEELCIAAIEQIEDQEILADIARDYCNEWWLRKIAILQIENEGILSDLTEKISLVTFVSEGEDEVVKRLIQYGADVNERDKDGCTPLFFLEDNKLRIAQLLIDHGAESDVKNNSNSTPLHYLNNMFRHEWDYEVAEVSLLLIKNGADVNVKDSANKTPLHLAAEGTLPFSEGVFKQGDIENVRILLENGAEPNVVDSNFGYTPLHSAAQTNHIEMVQLLLDHGADVNIKQEGGFCPIDYAYEKKNIKMISLLENYGGSVNRDLFY</sequence>
<dbReference type="Pfam" id="PF12796">
    <property type="entry name" value="Ank_2"/>
    <property type="match status" value="2"/>
</dbReference>
<dbReference type="InterPro" id="IPR002110">
    <property type="entry name" value="Ankyrin_rpt"/>
</dbReference>
<comment type="caution">
    <text evidence="4">The sequence shown here is derived from an EMBL/GenBank/DDBJ whole genome shotgun (WGS) entry which is preliminary data.</text>
</comment>
<feature type="repeat" description="ANK" evidence="3">
    <location>
        <begin position="248"/>
        <end position="280"/>
    </location>
</feature>
<keyword evidence="5" id="KW-1185">Reference proteome</keyword>
<reference evidence="4 5" key="1">
    <citation type="journal article" date="2018" name="ISME J.">
        <title>Endosymbiont genomes yield clues of tubeworm success.</title>
        <authorList>
            <person name="Li Y."/>
            <person name="Liles M.R."/>
            <person name="Halanych K.M."/>
        </authorList>
    </citation>
    <scope>NUCLEOTIDE SEQUENCE [LARGE SCALE GENOMIC DNA]</scope>
    <source>
        <strain evidence="4">A1462</strain>
    </source>
</reference>
<evidence type="ECO:0000313" key="5">
    <source>
        <dbReference type="Proteomes" id="UP000254771"/>
    </source>
</evidence>
<feature type="repeat" description="ANK" evidence="3">
    <location>
        <begin position="203"/>
        <end position="246"/>
    </location>
</feature>
<dbReference type="Proteomes" id="UP000254771">
    <property type="component" value="Unassembled WGS sequence"/>
</dbReference>